<dbReference type="InterPro" id="IPR035979">
    <property type="entry name" value="RBD_domain_sf"/>
</dbReference>
<evidence type="ECO:0000256" key="1">
    <source>
        <dbReference type="ARBA" id="ARBA00022884"/>
    </source>
</evidence>
<reference evidence="3" key="2">
    <citation type="submission" date="2021-05" db="UniProtKB">
        <authorList>
            <consortium name="EnsemblPlants"/>
        </authorList>
    </citation>
    <scope>IDENTIFICATION</scope>
    <source>
        <strain evidence="3">subsp. malaccensis</strain>
    </source>
</reference>
<dbReference type="SUPFAM" id="SSF54928">
    <property type="entry name" value="RNA-binding domain, RBD"/>
    <property type="match status" value="1"/>
</dbReference>
<reference evidence="2" key="1">
    <citation type="submission" date="2021-03" db="EMBL/GenBank/DDBJ databases">
        <authorList>
            <consortium name="Genoscope - CEA"/>
            <person name="William W."/>
        </authorList>
    </citation>
    <scope>NUCLEOTIDE SEQUENCE</scope>
    <source>
        <strain evidence="2">Doubled-haploid Pahang</strain>
    </source>
</reference>
<sequence length="51" mass="5675">MPAAKRKDFGFVTFDTHDNVVACAEGINNAELLEGNDEVKVRARLSRQVNK</sequence>
<dbReference type="Proteomes" id="UP000012960">
    <property type="component" value="Unplaced"/>
</dbReference>
<gene>
    <name evidence="2" type="ORF">GSMUA_160390.1</name>
</gene>
<dbReference type="AlphaFoldDB" id="A0A804JG71"/>
<organism evidence="3 4">
    <name type="scientific">Musa acuminata subsp. malaccensis</name>
    <name type="common">Wild banana</name>
    <name type="synonym">Musa malaccensis</name>
    <dbReference type="NCBI Taxonomy" id="214687"/>
    <lineage>
        <taxon>Eukaryota</taxon>
        <taxon>Viridiplantae</taxon>
        <taxon>Streptophyta</taxon>
        <taxon>Embryophyta</taxon>
        <taxon>Tracheophyta</taxon>
        <taxon>Spermatophyta</taxon>
        <taxon>Magnoliopsida</taxon>
        <taxon>Liliopsida</taxon>
        <taxon>Zingiberales</taxon>
        <taxon>Musaceae</taxon>
        <taxon>Musa</taxon>
    </lineage>
</organism>
<accession>A0A804JG71</accession>
<dbReference type="EMBL" id="HG996471">
    <property type="protein sequence ID" value="CAG1846244.1"/>
    <property type="molecule type" value="Genomic_DNA"/>
</dbReference>
<dbReference type="EnsemblPlants" id="Ma06_t14440.1">
    <property type="protein sequence ID" value="Ma06_p14440.1"/>
    <property type="gene ID" value="Ma06_g14440"/>
</dbReference>
<dbReference type="InParanoid" id="A0A804JG71"/>
<dbReference type="Gramene" id="Ma06_t14440.1">
    <property type="protein sequence ID" value="Ma06_p14440.1"/>
    <property type="gene ID" value="Ma06_g14440"/>
</dbReference>
<evidence type="ECO:0000313" key="2">
    <source>
        <dbReference type="EMBL" id="CAG1846244.1"/>
    </source>
</evidence>
<dbReference type="GO" id="GO:0003723">
    <property type="term" value="F:RNA binding"/>
    <property type="evidence" value="ECO:0007669"/>
    <property type="project" value="UniProtKB-KW"/>
</dbReference>
<protein>
    <submittedName>
        <fullName evidence="2">(wild Malaysian banana) hypothetical protein</fullName>
    </submittedName>
</protein>
<evidence type="ECO:0000313" key="4">
    <source>
        <dbReference type="Proteomes" id="UP000012960"/>
    </source>
</evidence>
<dbReference type="Gene3D" id="3.30.70.330">
    <property type="match status" value="1"/>
</dbReference>
<name>A0A804JG71_MUSAM</name>
<evidence type="ECO:0000313" key="3">
    <source>
        <dbReference type="EnsemblPlants" id="Ma06_p14440.1"/>
    </source>
</evidence>
<dbReference type="InterPro" id="IPR012677">
    <property type="entry name" value="Nucleotide-bd_a/b_plait_sf"/>
</dbReference>
<proteinExistence type="predicted"/>
<keyword evidence="4" id="KW-1185">Reference proteome</keyword>
<keyword evidence="1" id="KW-0694">RNA-binding</keyword>
<dbReference type="PANTHER" id="PTHR21245">
    <property type="entry name" value="HETEROGENEOUS NUCLEAR RIBONUCLEOPROTEIN"/>
    <property type="match status" value="1"/>
</dbReference>